<organism evidence="1 2">
    <name type="scientific">Brachionus plicatilis</name>
    <name type="common">Marine rotifer</name>
    <name type="synonym">Brachionus muelleri</name>
    <dbReference type="NCBI Taxonomy" id="10195"/>
    <lineage>
        <taxon>Eukaryota</taxon>
        <taxon>Metazoa</taxon>
        <taxon>Spiralia</taxon>
        <taxon>Gnathifera</taxon>
        <taxon>Rotifera</taxon>
        <taxon>Eurotatoria</taxon>
        <taxon>Monogononta</taxon>
        <taxon>Pseudotrocha</taxon>
        <taxon>Ploima</taxon>
        <taxon>Brachionidae</taxon>
        <taxon>Brachionus</taxon>
    </lineage>
</organism>
<evidence type="ECO:0000313" key="1">
    <source>
        <dbReference type="EMBL" id="RNA14589.1"/>
    </source>
</evidence>
<sequence length="88" mass="9334">MFATEASPASSGNDSTAWPGLLMSAMFKAQARPKITKSSKEFAPRRLAPCTEAQAASPQACKPSTTWSSPFLCTITSPFQLVGMPPIL</sequence>
<dbReference type="OrthoDB" id="10574699at2759"/>
<dbReference type="EMBL" id="REGN01005156">
    <property type="protein sequence ID" value="RNA14589.1"/>
    <property type="molecule type" value="Genomic_DNA"/>
</dbReference>
<protein>
    <submittedName>
        <fullName evidence="1">Uncharacterized protein</fullName>
    </submittedName>
</protein>
<proteinExistence type="predicted"/>
<comment type="caution">
    <text evidence="1">The sequence shown here is derived from an EMBL/GenBank/DDBJ whole genome shotgun (WGS) entry which is preliminary data.</text>
</comment>
<keyword evidence="2" id="KW-1185">Reference proteome</keyword>
<dbReference type="AlphaFoldDB" id="A0A3M7QTR4"/>
<accession>A0A3M7QTR4</accession>
<evidence type="ECO:0000313" key="2">
    <source>
        <dbReference type="Proteomes" id="UP000276133"/>
    </source>
</evidence>
<dbReference type="Proteomes" id="UP000276133">
    <property type="component" value="Unassembled WGS sequence"/>
</dbReference>
<gene>
    <name evidence="1" type="ORF">BpHYR1_014968</name>
</gene>
<name>A0A3M7QTR4_BRAPC</name>
<reference evidence="1 2" key="1">
    <citation type="journal article" date="2018" name="Sci. Rep.">
        <title>Genomic signatures of local adaptation to the degree of environmental predictability in rotifers.</title>
        <authorList>
            <person name="Franch-Gras L."/>
            <person name="Hahn C."/>
            <person name="Garcia-Roger E.M."/>
            <person name="Carmona M.J."/>
            <person name="Serra M."/>
            <person name="Gomez A."/>
        </authorList>
    </citation>
    <scope>NUCLEOTIDE SEQUENCE [LARGE SCALE GENOMIC DNA]</scope>
    <source>
        <strain evidence="1">HYR1</strain>
    </source>
</reference>